<accession>W6XPA1</accession>
<evidence type="ECO:0000313" key="8">
    <source>
        <dbReference type="Proteomes" id="UP000053841"/>
    </source>
</evidence>
<dbReference type="Proteomes" id="UP000053841">
    <property type="component" value="Unassembled WGS sequence"/>
</dbReference>
<evidence type="ECO:0000313" key="7">
    <source>
        <dbReference type="EMBL" id="EUC27095.1"/>
    </source>
</evidence>
<sequence>MSLCVLCNRTFGSIKALKQHEENSPKHAENFGCKPCNRSFGSLDALGQHQDNSSAHRKPRKDSALSSITPALLPPYAPLPFSTSSNTHSTIHNGQRSGHAAAKNTFHTNSTFDLPFAVLQSRMQALTIPDSQTSIVAPKVDQAHTKTLQEETRTFFTFPQLHTSVAEAVAPFIVSTWFNNDLDAHFNNTYIACVMGKFTCDNNACMKKRWSSKVVATWIQGYTRNGYNAIVFNQRCEYCNCLGSFRLDEKSYIDRIAYRLKKWAGVIMEPPPFSPKETPPHEKDLCEGCKVGKCPKTPKFESS</sequence>
<keyword evidence="2 4" id="KW-0863">Zinc-finger</keyword>
<evidence type="ECO:0000256" key="2">
    <source>
        <dbReference type="ARBA" id="ARBA00022771"/>
    </source>
</evidence>
<dbReference type="HOGENOM" id="CLU_089692_0_0_1"/>
<name>W6XPA1_COCC2</name>
<evidence type="ECO:0000259" key="6">
    <source>
        <dbReference type="PROSITE" id="PS50157"/>
    </source>
</evidence>
<dbReference type="PROSITE" id="PS50157">
    <property type="entry name" value="ZINC_FINGER_C2H2_2"/>
    <property type="match status" value="1"/>
</dbReference>
<keyword evidence="8" id="KW-1185">Reference proteome</keyword>
<dbReference type="GeneID" id="19144471"/>
<dbReference type="SMART" id="SM01328">
    <property type="entry name" value="zf-3CxxC"/>
    <property type="match status" value="1"/>
</dbReference>
<evidence type="ECO:0000256" key="1">
    <source>
        <dbReference type="ARBA" id="ARBA00022723"/>
    </source>
</evidence>
<evidence type="ECO:0000256" key="3">
    <source>
        <dbReference type="ARBA" id="ARBA00022833"/>
    </source>
</evidence>
<gene>
    <name evidence="7" type="ORF">COCCADRAFT_112585</name>
</gene>
<dbReference type="KEGG" id="bze:COCCADRAFT_112585"/>
<keyword evidence="1" id="KW-0479">Metal-binding</keyword>
<evidence type="ECO:0000256" key="4">
    <source>
        <dbReference type="PROSITE-ProRule" id="PRU00042"/>
    </source>
</evidence>
<dbReference type="RefSeq" id="XP_007718601.1">
    <property type="nucleotide sequence ID" value="XM_007720411.1"/>
</dbReference>
<dbReference type="EMBL" id="KI965008">
    <property type="protein sequence ID" value="EUC27095.1"/>
    <property type="molecule type" value="Genomic_DNA"/>
</dbReference>
<dbReference type="InterPro" id="IPR013087">
    <property type="entry name" value="Znf_C2H2_type"/>
</dbReference>
<evidence type="ECO:0000256" key="5">
    <source>
        <dbReference type="SAM" id="MobiDB-lite"/>
    </source>
</evidence>
<dbReference type="OrthoDB" id="8121437at2759"/>
<dbReference type="InterPro" id="IPR027377">
    <property type="entry name" value="ZAR1/RTP1-5-like_Znf-3CxxC"/>
</dbReference>
<dbReference type="AlphaFoldDB" id="W6XPA1"/>
<feature type="region of interest" description="Disordered" evidence="5">
    <location>
        <begin position="44"/>
        <end position="65"/>
    </location>
</feature>
<organism evidence="7 8">
    <name type="scientific">Cochliobolus carbonum (strain 26-R-13)</name>
    <name type="common">Maize leaf spot fungus</name>
    <name type="synonym">Bipolaris zeicola</name>
    <dbReference type="NCBI Taxonomy" id="930089"/>
    <lineage>
        <taxon>Eukaryota</taxon>
        <taxon>Fungi</taxon>
        <taxon>Dikarya</taxon>
        <taxon>Ascomycota</taxon>
        <taxon>Pezizomycotina</taxon>
        <taxon>Dothideomycetes</taxon>
        <taxon>Pleosporomycetidae</taxon>
        <taxon>Pleosporales</taxon>
        <taxon>Pleosporineae</taxon>
        <taxon>Pleosporaceae</taxon>
        <taxon>Bipolaris</taxon>
    </lineage>
</organism>
<dbReference type="GO" id="GO:0008270">
    <property type="term" value="F:zinc ion binding"/>
    <property type="evidence" value="ECO:0007669"/>
    <property type="project" value="UniProtKB-KW"/>
</dbReference>
<feature type="domain" description="C2H2-type" evidence="6">
    <location>
        <begin position="31"/>
        <end position="61"/>
    </location>
</feature>
<dbReference type="Pfam" id="PF13695">
    <property type="entry name" value="Zn_ribbon_3CxxC"/>
    <property type="match status" value="1"/>
</dbReference>
<dbReference type="Gene3D" id="3.30.160.60">
    <property type="entry name" value="Classic Zinc Finger"/>
    <property type="match status" value="1"/>
</dbReference>
<dbReference type="eggNOG" id="ENOG502SR9D">
    <property type="taxonomic scope" value="Eukaryota"/>
</dbReference>
<protein>
    <recommendedName>
        <fullName evidence="6">C2H2-type domain-containing protein</fullName>
    </recommendedName>
</protein>
<proteinExistence type="predicted"/>
<keyword evidence="3" id="KW-0862">Zinc</keyword>
<reference evidence="7 8" key="1">
    <citation type="journal article" date="2013" name="PLoS Genet.">
        <title>Comparative genome structure, secondary metabolite, and effector coding capacity across Cochliobolus pathogens.</title>
        <authorList>
            <person name="Condon B.J."/>
            <person name="Leng Y."/>
            <person name="Wu D."/>
            <person name="Bushley K.E."/>
            <person name="Ohm R.A."/>
            <person name="Otillar R."/>
            <person name="Martin J."/>
            <person name="Schackwitz W."/>
            <person name="Grimwood J."/>
            <person name="MohdZainudin N."/>
            <person name="Xue C."/>
            <person name="Wang R."/>
            <person name="Manning V.A."/>
            <person name="Dhillon B."/>
            <person name="Tu Z.J."/>
            <person name="Steffenson B.J."/>
            <person name="Salamov A."/>
            <person name="Sun H."/>
            <person name="Lowry S."/>
            <person name="LaButti K."/>
            <person name="Han J."/>
            <person name="Copeland A."/>
            <person name="Lindquist E."/>
            <person name="Barry K."/>
            <person name="Schmutz J."/>
            <person name="Baker S.E."/>
            <person name="Ciuffetti L.M."/>
            <person name="Grigoriev I.V."/>
            <person name="Zhong S."/>
            <person name="Turgeon B.G."/>
        </authorList>
    </citation>
    <scope>NUCLEOTIDE SEQUENCE [LARGE SCALE GENOMIC DNA]</scope>
    <source>
        <strain evidence="7 8">26-R-13</strain>
    </source>
</reference>
<dbReference type="Pfam" id="PF13912">
    <property type="entry name" value="zf-C2H2_6"/>
    <property type="match status" value="2"/>
</dbReference>